<dbReference type="RefSeq" id="WP_011270026.1">
    <property type="nucleotide sequence ID" value="NC_007086.1"/>
</dbReference>
<sequence length="241" mass="25880">MGFRTAWRADRERPRADHRARPSRGAHKRLEWPAISSVENTMSRNSKAKRDKRKKQQPKRPIVRLGQAPQVTNHAVLQDADGRVVAAIGLQGGSEWMLSIGGQTMGSADNPVPMLAMLKHLANLQEKEGKTISLEYSTQLQQMIDDLAAEEVKTAEEYLTTLVSEFENADGDDAGEGEGEEGEDDSDSDSDAVAADADDAADAADADADATDADADDSAAETAQDDADATDGAKKKKSKKA</sequence>
<feature type="compositionally biased region" description="Basic and acidic residues" evidence="1">
    <location>
        <begin position="7"/>
        <end position="20"/>
    </location>
</feature>
<dbReference type="HOGENOM" id="CLU_096501_0_0_6"/>
<dbReference type="KEGG" id="xcb:XC_3726"/>
<proteinExistence type="predicted"/>
<feature type="region of interest" description="Disordered" evidence="1">
    <location>
        <begin position="164"/>
        <end position="241"/>
    </location>
</feature>
<accession>A0A0H2XBH0</accession>
<feature type="compositionally biased region" description="Acidic residues" evidence="1">
    <location>
        <begin position="167"/>
        <end position="229"/>
    </location>
</feature>
<reference evidence="2 3" key="1">
    <citation type="journal article" date="2005" name="Genome Res.">
        <title>Comparative and functional genomic analyses of the pathogenicity of phytopathogen Xanthomonas campestris pv. campestris.</title>
        <authorList>
            <person name="Qian W."/>
            <person name="Jia Y."/>
            <person name="Ren S.X."/>
            <person name="He Y.Q."/>
            <person name="Feng J.X."/>
            <person name="Lu L.F."/>
            <person name="Sun Q."/>
            <person name="Ying G."/>
            <person name="Tang D.J."/>
            <person name="Tang H."/>
            <person name="Wu W."/>
            <person name="Hao P."/>
            <person name="Wang L."/>
            <person name="Jiang B.L."/>
            <person name="Zeng S."/>
            <person name="Gu W.Y."/>
            <person name="Lu G."/>
            <person name="Rong L."/>
            <person name="Tian Y."/>
            <person name="Yao Z."/>
            <person name="Fu G."/>
            <person name="Chen B."/>
            <person name="Fang R."/>
            <person name="Qiang B."/>
            <person name="Chen Z."/>
            <person name="Zhao G.P."/>
            <person name="Tang J.L."/>
            <person name="He C."/>
        </authorList>
    </citation>
    <scope>NUCLEOTIDE SEQUENCE [LARGE SCALE GENOMIC DNA]</scope>
    <source>
        <strain evidence="2 3">8004</strain>
    </source>
</reference>
<name>A0A0H2XBH0_XANC8</name>
<protein>
    <submittedName>
        <fullName evidence="2">Uncharacterized protein</fullName>
    </submittedName>
</protein>
<organism evidence="2 3">
    <name type="scientific">Xanthomonas campestris pv. campestris (strain 8004)</name>
    <dbReference type="NCBI Taxonomy" id="314565"/>
    <lineage>
        <taxon>Bacteria</taxon>
        <taxon>Pseudomonadati</taxon>
        <taxon>Pseudomonadota</taxon>
        <taxon>Gammaproteobacteria</taxon>
        <taxon>Lysobacterales</taxon>
        <taxon>Lysobacteraceae</taxon>
        <taxon>Xanthomonas</taxon>
    </lineage>
</organism>
<gene>
    <name evidence="2" type="ordered locus">XC_3726</name>
</gene>
<feature type="region of interest" description="Disordered" evidence="1">
    <location>
        <begin position="1"/>
        <end position="61"/>
    </location>
</feature>
<evidence type="ECO:0000313" key="3">
    <source>
        <dbReference type="Proteomes" id="UP000000420"/>
    </source>
</evidence>
<evidence type="ECO:0000256" key="1">
    <source>
        <dbReference type="SAM" id="MobiDB-lite"/>
    </source>
</evidence>
<feature type="compositionally biased region" description="Basic residues" evidence="1">
    <location>
        <begin position="46"/>
        <end position="61"/>
    </location>
</feature>
<dbReference type="AlphaFoldDB" id="A0A0H2XBH0"/>
<dbReference type="Proteomes" id="UP000000420">
    <property type="component" value="Chromosome"/>
</dbReference>
<dbReference type="EMBL" id="CP000050">
    <property type="protein sequence ID" value="AAY50766.1"/>
    <property type="molecule type" value="Genomic_DNA"/>
</dbReference>
<evidence type="ECO:0000313" key="2">
    <source>
        <dbReference type="EMBL" id="AAY50766.1"/>
    </source>
</evidence>